<name>A0A1V6P9J3_PENDC</name>
<dbReference type="EMBL" id="MDYL01000015">
    <property type="protein sequence ID" value="OQD73493.1"/>
    <property type="molecule type" value="Genomic_DNA"/>
</dbReference>
<reference evidence="2" key="1">
    <citation type="journal article" date="2017" name="Nat. Microbiol.">
        <title>Global analysis of biosynthetic gene clusters reveals vast potential of secondary metabolite production in Penicillium species.</title>
        <authorList>
            <person name="Nielsen J.C."/>
            <person name="Grijseels S."/>
            <person name="Prigent S."/>
            <person name="Ji B."/>
            <person name="Dainat J."/>
            <person name="Nielsen K.F."/>
            <person name="Frisvad J.C."/>
            <person name="Workman M."/>
            <person name="Nielsen J."/>
        </authorList>
    </citation>
    <scope>NUCLEOTIDE SEQUENCE [LARGE SCALE GENOMIC DNA]</scope>
    <source>
        <strain evidence="2">IBT 11843</strain>
    </source>
</reference>
<comment type="caution">
    <text evidence="1">The sequence shown here is derived from an EMBL/GenBank/DDBJ whole genome shotgun (WGS) entry which is preliminary data.</text>
</comment>
<keyword evidence="2" id="KW-1185">Reference proteome</keyword>
<protein>
    <submittedName>
        <fullName evidence="1">Uncharacterized protein</fullName>
    </submittedName>
</protein>
<proteinExistence type="predicted"/>
<organism evidence="1 2">
    <name type="scientific">Penicillium decumbens</name>
    <dbReference type="NCBI Taxonomy" id="69771"/>
    <lineage>
        <taxon>Eukaryota</taxon>
        <taxon>Fungi</taxon>
        <taxon>Dikarya</taxon>
        <taxon>Ascomycota</taxon>
        <taxon>Pezizomycotina</taxon>
        <taxon>Eurotiomycetes</taxon>
        <taxon>Eurotiomycetidae</taxon>
        <taxon>Eurotiales</taxon>
        <taxon>Aspergillaceae</taxon>
        <taxon>Penicillium</taxon>
    </lineage>
</organism>
<accession>A0A1V6P9J3</accession>
<evidence type="ECO:0000313" key="2">
    <source>
        <dbReference type="Proteomes" id="UP000191522"/>
    </source>
</evidence>
<dbReference type="SUPFAM" id="SSF48452">
    <property type="entry name" value="TPR-like"/>
    <property type="match status" value="1"/>
</dbReference>
<dbReference type="InterPro" id="IPR011990">
    <property type="entry name" value="TPR-like_helical_dom_sf"/>
</dbReference>
<gene>
    <name evidence="1" type="ORF">PENDEC_c015G02382</name>
</gene>
<dbReference type="Gene3D" id="1.25.40.10">
    <property type="entry name" value="Tetratricopeptide repeat domain"/>
    <property type="match status" value="1"/>
</dbReference>
<evidence type="ECO:0000313" key="1">
    <source>
        <dbReference type="EMBL" id="OQD73493.1"/>
    </source>
</evidence>
<dbReference type="AlphaFoldDB" id="A0A1V6P9J3"/>
<sequence>MAQLAKLVESEEKQELLSELYSPQAQAALGVLTLFDIGIMLEQQDNYNAAEQIYRRILQVPLDQDPDASHTPAEQEFRSCLKLSEETSGAEASVTLDSMFWLASCLGDQKKYAEAETIHRKLWELESQGFRVCGAEGPFMPVYVVHVLEEQQKESEAIVLWLKEVKKMPIAALFAQFLQYFPLFLFVYQRPHLKRPIVVVYWV</sequence>
<dbReference type="Proteomes" id="UP000191522">
    <property type="component" value="Unassembled WGS sequence"/>
</dbReference>